<organism evidence="2 3">
    <name type="scientific">Agrobacterium bohemicum</name>
    <dbReference type="NCBI Taxonomy" id="2052828"/>
    <lineage>
        <taxon>Bacteria</taxon>
        <taxon>Pseudomonadati</taxon>
        <taxon>Pseudomonadota</taxon>
        <taxon>Alphaproteobacteria</taxon>
        <taxon>Hyphomicrobiales</taxon>
        <taxon>Rhizobiaceae</taxon>
        <taxon>Rhizobium/Agrobacterium group</taxon>
        <taxon>Agrobacterium</taxon>
    </lineage>
</organism>
<accession>A0A135P9L9</accession>
<sequence length="112" mass="11735">MAVKRQFLAACIASLIALPAAASSGDAWKEFSAEVQARCLGAIEGVMEKPKIVVDPFGSQSYGLAIITGKAKGTKTEISQICVFDKKNKTVEIGGELPRDAVKIDIPGAAAR</sequence>
<dbReference type="Proteomes" id="UP000070498">
    <property type="component" value="Unassembled WGS sequence"/>
</dbReference>
<keyword evidence="3" id="KW-1185">Reference proteome</keyword>
<keyword evidence="1" id="KW-0732">Signal</keyword>
<proteinExistence type="predicted"/>
<gene>
    <name evidence="2" type="ORF">ATO67_16700</name>
</gene>
<dbReference type="EMBL" id="LNUW01000001">
    <property type="protein sequence ID" value="KXG88105.1"/>
    <property type="molecule type" value="Genomic_DNA"/>
</dbReference>
<feature type="chain" id="PRO_5007467153" evidence="1">
    <location>
        <begin position="23"/>
        <end position="112"/>
    </location>
</feature>
<evidence type="ECO:0000256" key="1">
    <source>
        <dbReference type="SAM" id="SignalP"/>
    </source>
</evidence>
<name>A0A135P9L9_9HYPH</name>
<dbReference type="AlphaFoldDB" id="A0A135P9L9"/>
<evidence type="ECO:0000313" key="3">
    <source>
        <dbReference type="Proteomes" id="UP000070498"/>
    </source>
</evidence>
<dbReference type="OrthoDB" id="7776561at2"/>
<protein>
    <submittedName>
        <fullName evidence="2">Uncharacterized protein</fullName>
    </submittedName>
</protein>
<comment type="caution">
    <text evidence="2">The sequence shown here is derived from an EMBL/GenBank/DDBJ whole genome shotgun (WGS) entry which is preliminary data.</text>
</comment>
<feature type="signal peptide" evidence="1">
    <location>
        <begin position="1"/>
        <end position="22"/>
    </location>
</feature>
<evidence type="ECO:0000313" key="2">
    <source>
        <dbReference type="EMBL" id="KXG88105.1"/>
    </source>
</evidence>
<reference evidence="2 3" key="1">
    <citation type="submission" date="2015-11" db="EMBL/GenBank/DDBJ databases">
        <title>Draft genome sequence of Agrobacterium sp. R89-1.</title>
        <authorList>
            <person name="Zahradnik J."/>
            <person name="Kyslikova E."/>
            <person name="Palyzova A."/>
            <person name="Kyslik P."/>
        </authorList>
    </citation>
    <scope>NUCLEOTIDE SEQUENCE [LARGE SCALE GENOMIC DNA]</scope>
    <source>
        <strain evidence="2 3">R89-1</strain>
    </source>
</reference>